<feature type="region of interest" description="Disordered" evidence="1">
    <location>
        <begin position="114"/>
        <end position="141"/>
    </location>
</feature>
<evidence type="ECO:0000313" key="3">
    <source>
        <dbReference type="EMBL" id="MBK3428939.1"/>
    </source>
</evidence>
<proteinExistence type="predicted"/>
<keyword evidence="4" id="KW-1185">Reference proteome</keyword>
<evidence type="ECO:0000256" key="1">
    <source>
        <dbReference type="SAM" id="MobiDB-lite"/>
    </source>
</evidence>
<name>A0A8I1HSY0_9CORY</name>
<dbReference type="EMBL" id="JAEHFL010000017">
    <property type="protein sequence ID" value="MBK3428939.1"/>
    <property type="molecule type" value="Genomic_DNA"/>
</dbReference>
<dbReference type="Proteomes" id="UP000603369">
    <property type="component" value="Unassembled WGS sequence"/>
</dbReference>
<keyword evidence="2" id="KW-1133">Transmembrane helix</keyword>
<dbReference type="AlphaFoldDB" id="A0A8I1HSY0"/>
<dbReference type="Pfam" id="PF10969">
    <property type="entry name" value="DUF2771"/>
    <property type="match status" value="1"/>
</dbReference>
<keyword evidence="2" id="KW-0472">Membrane</keyword>
<organism evidence="3 4">
    <name type="scientific">Corynebacterium tuberculostearicum</name>
    <dbReference type="NCBI Taxonomy" id="38304"/>
    <lineage>
        <taxon>Bacteria</taxon>
        <taxon>Bacillati</taxon>
        <taxon>Actinomycetota</taxon>
        <taxon>Actinomycetes</taxon>
        <taxon>Mycobacteriales</taxon>
        <taxon>Corynebacteriaceae</taxon>
        <taxon>Corynebacterium</taxon>
    </lineage>
</organism>
<accession>A0A8I1HSY0</accession>
<keyword evidence="2" id="KW-0812">Transmembrane</keyword>
<reference evidence="3 4" key="1">
    <citation type="submission" date="2020-12" db="EMBL/GenBank/DDBJ databases">
        <title>Draft genome sequence of the commensal strain Corynebacterium tuberculostearicum MFP09/CIP 102622 isolated from human skin.</title>
        <authorList>
            <person name="Boukerb A.M."/>
            <person name="Janvier X."/>
            <person name="Feuilloley M.G.J."/>
            <person name="Groboillot A."/>
        </authorList>
    </citation>
    <scope>NUCLEOTIDE SEQUENCE [LARGE SCALE GENOMIC DNA]</scope>
    <source>
        <strain evidence="3 4">CIP 102622</strain>
    </source>
</reference>
<evidence type="ECO:0000256" key="2">
    <source>
        <dbReference type="SAM" id="Phobius"/>
    </source>
</evidence>
<feature type="transmembrane region" description="Helical" evidence="2">
    <location>
        <begin position="12"/>
        <end position="36"/>
    </location>
</feature>
<protein>
    <submittedName>
        <fullName evidence="3">DUF2771 domain-containing protein</fullName>
    </submittedName>
</protein>
<dbReference type="RefSeq" id="WP_150851075.1">
    <property type="nucleotide sequence ID" value="NZ_CP073093.1"/>
</dbReference>
<comment type="caution">
    <text evidence="3">The sequence shown here is derived from an EMBL/GenBank/DDBJ whole genome shotgun (WGS) entry which is preliminary data.</text>
</comment>
<gene>
    <name evidence="3" type="ORF">JDP02_10535</name>
</gene>
<sequence>MATRKEARKKSLLQILALIVVVAVIVAAVVIFQNWWNQRPGPDPRDIKVTASVGDKSIDVAPYIACEPGSECPEGEVPNLTVGDDDTLKLDIPEEISDHEWKILSIYDDPAANDETAHGANETTEVSIPGSVDPIKASTGKRPRLKVVEISSMMIGTDDNGDETPLATVWSLTTMTDKEREASAEESTKASN</sequence>
<evidence type="ECO:0000313" key="4">
    <source>
        <dbReference type="Proteomes" id="UP000603369"/>
    </source>
</evidence>
<dbReference type="InterPro" id="IPR024495">
    <property type="entry name" value="DUF2771"/>
</dbReference>